<evidence type="ECO:0000256" key="2">
    <source>
        <dbReference type="SAM" id="MobiDB-lite"/>
    </source>
</evidence>
<dbReference type="OrthoDB" id="6784226at2759"/>
<dbReference type="Pfam" id="PF07776">
    <property type="entry name" value="zf-AD"/>
    <property type="match status" value="1"/>
</dbReference>
<feature type="binding site" evidence="1">
    <location>
        <position position="58"/>
    </location>
    <ligand>
        <name>Zn(2+)</name>
        <dbReference type="ChEBI" id="CHEBI:29105"/>
    </ligand>
</feature>
<feature type="region of interest" description="Disordered" evidence="2">
    <location>
        <begin position="460"/>
        <end position="507"/>
    </location>
</feature>
<feature type="binding site" evidence="1">
    <location>
        <position position="55"/>
    </location>
    <ligand>
        <name>Zn(2+)</name>
        <dbReference type="ChEBI" id="CHEBI:29105"/>
    </ligand>
</feature>
<feature type="region of interest" description="Disordered" evidence="2">
    <location>
        <begin position="340"/>
        <end position="436"/>
    </location>
</feature>
<keyword evidence="1" id="KW-0863">Zinc-finger</keyword>
<feature type="binding site" evidence="1">
    <location>
        <position position="8"/>
    </location>
    <ligand>
        <name>Zn(2+)</name>
        <dbReference type="ChEBI" id="CHEBI:29105"/>
    </ligand>
</feature>
<dbReference type="EMBL" id="OU892279">
    <property type="protein sequence ID" value="CAG9766134.1"/>
    <property type="molecule type" value="Genomic_DNA"/>
</dbReference>
<dbReference type="SUPFAM" id="SSF57716">
    <property type="entry name" value="Glucocorticoid receptor-like (DNA-binding domain)"/>
    <property type="match status" value="1"/>
</dbReference>
<feature type="compositionally biased region" description="Polar residues" evidence="2">
    <location>
        <begin position="424"/>
        <end position="436"/>
    </location>
</feature>
<dbReference type="InterPro" id="IPR012934">
    <property type="entry name" value="Znf_AD"/>
</dbReference>
<dbReference type="GO" id="GO:0008270">
    <property type="term" value="F:zinc ion binding"/>
    <property type="evidence" value="ECO:0007669"/>
    <property type="project" value="UniProtKB-UniRule"/>
</dbReference>
<reference evidence="4" key="1">
    <citation type="submission" date="2022-01" db="EMBL/GenBank/DDBJ databases">
        <authorList>
            <person name="King R."/>
        </authorList>
    </citation>
    <scope>NUCLEOTIDE SEQUENCE</scope>
</reference>
<dbReference type="AlphaFoldDB" id="A0A9N9MMI0"/>
<gene>
    <name evidence="4" type="ORF">CEUTPL_LOCUS6724</name>
</gene>
<keyword evidence="5" id="KW-1185">Reference proteome</keyword>
<organism evidence="4 5">
    <name type="scientific">Ceutorhynchus assimilis</name>
    <name type="common">cabbage seed weevil</name>
    <dbReference type="NCBI Taxonomy" id="467358"/>
    <lineage>
        <taxon>Eukaryota</taxon>
        <taxon>Metazoa</taxon>
        <taxon>Ecdysozoa</taxon>
        <taxon>Arthropoda</taxon>
        <taxon>Hexapoda</taxon>
        <taxon>Insecta</taxon>
        <taxon>Pterygota</taxon>
        <taxon>Neoptera</taxon>
        <taxon>Endopterygota</taxon>
        <taxon>Coleoptera</taxon>
        <taxon>Polyphaga</taxon>
        <taxon>Cucujiformia</taxon>
        <taxon>Curculionidae</taxon>
        <taxon>Ceutorhynchinae</taxon>
        <taxon>Ceutorhynchus</taxon>
    </lineage>
</organism>
<evidence type="ECO:0000313" key="5">
    <source>
        <dbReference type="Proteomes" id="UP001152799"/>
    </source>
</evidence>
<name>A0A9N9MMI0_9CUCU</name>
<protein>
    <recommendedName>
        <fullName evidence="3">ZAD domain-containing protein</fullName>
    </recommendedName>
</protein>
<keyword evidence="1" id="KW-0862">Zinc</keyword>
<feature type="compositionally biased region" description="Low complexity" evidence="2">
    <location>
        <begin position="363"/>
        <end position="377"/>
    </location>
</feature>
<evidence type="ECO:0000256" key="1">
    <source>
        <dbReference type="PROSITE-ProRule" id="PRU01263"/>
    </source>
</evidence>
<keyword evidence="1" id="KW-0479">Metal-binding</keyword>
<evidence type="ECO:0000259" key="3">
    <source>
        <dbReference type="PROSITE" id="PS51915"/>
    </source>
</evidence>
<feature type="binding site" evidence="1">
    <location>
        <position position="5"/>
    </location>
    <ligand>
        <name>Zn(2+)</name>
        <dbReference type="ChEBI" id="CHEBI:29105"/>
    </ligand>
</feature>
<evidence type="ECO:0000313" key="4">
    <source>
        <dbReference type="EMBL" id="CAG9766134.1"/>
    </source>
</evidence>
<dbReference type="PROSITE" id="PS51915">
    <property type="entry name" value="ZAD"/>
    <property type="match status" value="1"/>
</dbReference>
<proteinExistence type="predicted"/>
<accession>A0A9N9MMI0</accession>
<sequence>MGPRCRLCLAEIVEDRAANIFTYTLKHSEDSFVHVLSQVFTVEINAADQCGKDVCDKCVDIIEYVLLVRKRFQMCQEDLQKSIINEKNKESPKNKLEEVFQYPQVCRPTCVKPSDVRVSLENLHSVCQASVNLIRWENSLDFMSYRKLSDRTYKPRKHRHFKLDDKLINDICSSLDEIRDVGFYNMSRDIGTNTDDPLNSCDCKNDKYIDTDDIRNIVNVRKNILPAYLKRADNANNTLNWKGTSVGVNQKYENTIRVAMQDLCNFAQPKVILEPAECLIRRENYEEVGKNCYYIKRYRLENESNNHFNTNSTKKRRLSIMDPTNNVFTERVNKKTAYDSEIGSASPHEKRHGSASIGLNENSTKSTSAKTKTSTTKNIHENGIDSSTKVSSLHSTYKDQQSNSNTEKNIAATHRVKLQRLKNNRVTPTSENSVPQPTFIWERNCLGKYSAINFYKQSPANTSGTSASQSSENTSDTSASQSSENISDNSASQSPENTSDTSVSQSKKDLCLSDTILKLAGRLEHPLDDLDRVLPT</sequence>
<dbReference type="GO" id="GO:0005634">
    <property type="term" value="C:nucleus"/>
    <property type="evidence" value="ECO:0007669"/>
    <property type="project" value="InterPro"/>
</dbReference>
<feature type="domain" description="ZAD" evidence="3">
    <location>
        <begin position="3"/>
        <end position="82"/>
    </location>
</feature>
<feature type="compositionally biased region" description="Basic residues" evidence="2">
    <location>
        <begin position="414"/>
        <end position="423"/>
    </location>
</feature>
<feature type="compositionally biased region" description="Polar residues" evidence="2">
    <location>
        <begin position="384"/>
        <end position="408"/>
    </location>
</feature>
<feature type="compositionally biased region" description="Polar residues" evidence="2">
    <location>
        <begin position="460"/>
        <end position="505"/>
    </location>
</feature>
<dbReference type="Proteomes" id="UP001152799">
    <property type="component" value="Chromosome 3"/>
</dbReference>